<dbReference type="Pfam" id="PF00534">
    <property type="entry name" value="Glycos_transf_1"/>
    <property type="match status" value="1"/>
</dbReference>
<dbReference type="AlphaFoldDB" id="D2R877"/>
<dbReference type="CDD" id="cd03801">
    <property type="entry name" value="GT4_PimA-like"/>
    <property type="match status" value="1"/>
</dbReference>
<evidence type="ECO:0000259" key="3">
    <source>
        <dbReference type="Pfam" id="PF00534"/>
    </source>
</evidence>
<protein>
    <submittedName>
        <fullName evidence="4">Glycosyl transferase group 1</fullName>
    </submittedName>
</protein>
<dbReference type="CAZy" id="GT4">
    <property type="family name" value="Glycosyltransferase Family 4"/>
</dbReference>
<dbReference type="eggNOG" id="COG0438">
    <property type="taxonomic scope" value="Bacteria"/>
</dbReference>
<name>D2R877_PIRSD</name>
<dbReference type="PANTHER" id="PTHR12526:SF510">
    <property type="entry name" value="D-INOSITOL 3-PHOSPHATE GLYCOSYLTRANSFERASE"/>
    <property type="match status" value="1"/>
</dbReference>
<accession>D2R877</accession>
<organism evidence="4 5">
    <name type="scientific">Pirellula staleyi (strain ATCC 27377 / DSM 6068 / ICPB 4128)</name>
    <name type="common">Pirella staleyi</name>
    <dbReference type="NCBI Taxonomy" id="530564"/>
    <lineage>
        <taxon>Bacteria</taxon>
        <taxon>Pseudomonadati</taxon>
        <taxon>Planctomycetota</taxon>
        <taxon>Planctomycetia</taxon>
        <taxon>Pirellulales</taxon>
        <taxon>Pirellulaceae</taxon>
        <taxon>Pirellula</taxon>
    </lineage>
</organism>
<evidence type="ECO:0000256" key="2">
    <source>
        <dbReference type="ARBA" id="ARBA00022679"/>
    </source>
</evidence>
<evidence type="ECO:0000313" key="4">
    <source>
        <dbReference type="EMBL" id="ADB15694.1"/>
    </source>
</evidence>
<feature type="domain" description="Glycosyl transferase family 1" evidence="3">
    <location>
        <begin position="200"/>
        <end position="345"/>
    </location>
</feature>
<dbReference type="HOGENOM" id="CLU_033328_0_0_0"/>
<sequence length="557" mass="62304">MQRPAIYYVDDGFDTSGKRLVGRQAAGEGFLRAMARYTTSDVLYGATSNKRSIDAMQQRVAPDLRHDVRLEWLKLFLPEEMRRASVVYRSDPVLGELAWQRRFFDQRAYSLCGLTHTICSREAMQAIGDMLTLPLQPWDAVICTSQSVRTSVAEIHANYQEYLAERTGGKPSISLQLPVIPLGVDCDEQQKYRQQAQTRKALRKTLEVADDDVLVMFLGRLNFYTKAHPTPLWMAASQAAAKCKTKLHLLMVGWFEDEREEQAYRAAAKTFAPNVATSFLDGRQPELRAAAWSAADLFVSPVDNVQETFGLTPLEAMAAGIPVIVSDWNGYRETVRDGIDGFRIPTIAPPAGTGIDLAHRYNGDTNLYSQVVARLSMATTVDPAFLAQALVRLIDDKTLRQKMGAEGARYAREKFDWRVVIGLYEQLWEELARIRGAAPETAPRRPDQPAAPLCDDLLRVFANYATHTISESTPLFLGTHYSPENLPKLASEWMSNFGRDSRLPAEELQRIMLVVEMMPGIRVDQLGLAALDAISIRSLGYLLKFGLLATHPTQLSS</sequence>
<dbReference type="OrthoDB" id="9795068at2"/>
<dbReference type="InterPro" id="IPR001296">
    <property type="entry name" value="Glyco_trans_1"/>
</dbReference>
<dbReference type="PANTHER" id="PTHR12526">
    <property type="entry name" value="GLYCOSYLTRANSFERASE"/>
    <property type="match status" value="1"/>
</dbReference>
<dbReference type="STRING" id="530564.Psta_1010"/>
<reference evidence="4 5" key="1">
    <citation type="journal article" date="2009" name="Stand. Genomic Sci.">
        <title>Complete genome sequence of Pirellula staleyi type strain (ATCC 27377).</title>
        <authorList>
            <person name="Clum A."/>
            <person name="Tindall B.J."/>
            <person name="Sikorski J."/>
            <person name="Ivanova N."/>
            <person name="Mavrommatis K."/>
            <person name="Lucas S."/>
            <person name="Glavina del Rio T."/>
            <person name="Nolan M."/>
            <person name="Chen F."/>
            <person name="Tice H."/>
            <person name="Pitluck S."/>
            <person name="Cheng J.F."/>
            <person name="Chertkov O."/>
            <person name="Brettin T."/>
            <person name="Han C."/>
            <person name="Detter J.C."/>
            <person name="Kuske C."/>
            <person name="Bruce D."/>
            <person name="Goodwin L."/>
            <person name="Ovchinikova G."/>
            <person name="Pati A."/>
            <person name="Mikhailova N."/>
            <person name="Chen A."/>
            <person name="Palaniappan K."/>
            <person name="Land M."/>
            <person name="Hauser L."/>
            <person name="Chang Y.J."/>
            <person name="Jeffries C.D."/>
            <person name="Chain P."/>
            <person name="Rohde M."/>
            <person name="Goker M."/>
            <person name="Bristow J."/>
            <person name="Eisen J.A."/>
            <person name="Markowitz V."/>
            <person name="Hugenholtz P."/>
            <person name="Kyrpides N.C."/>
            <person name="Klenk H.P."/>
            <person name="Lapidus A."/>
        </authorList>
    </citation>
    <scope>NUCLEOTIDE SEQUENCE [LARGE SCALE GENOMIC DNA]</scope>
    <source>
        <strain evidence="5">ATCC 27377 / DSM 6068 / ICPB 4128</strain>
    </source>
</reference>
<dbReference type="Gene3D" id="3.40.50.2000">
    <property type="entry name" value="Glycogen Phosphorylase B"/>
    <property type="match status" value="1"/>
</dbReference>
<keyword evidence="1" id="KW-0328">Glycosyltransferase</keyword>
<dbReference type="SUPFAM" id="SSF53756">
    <property type="entry name" value="UDP-Glycosyltransferase/glycogen phosphorylase"/>
    <property type="match status" value="1"/>
</dbReference>
<gene>
    <name evidence="4" type="ordered locus">Psta_1010</name>
</gene>
<keyword evidence="2 4" id="KW-0808">Transferase</keyword>
<dbReference type="KEGG" id="psl:Psta_1010"/>
<proteinExistence type="predicted"/>
<evidence type="ECO:0000313" key="5">
    <source>
        <dbReference type="Proteomes" id="UP000001887"/>
    </source>
</evidence>
<dbReference type="EMBL" id="CP001848">
    <property type="protein sequence ID" value="ADB15694.1"/>
    <property type="molecule type" value="Genomic_DNA"/>
</dbReference>
<dbReference type="GO" id="GO:0016757">
    <property type="term" value="F:glycosyltransferase activity"/>
    <property type="evidence" value="ECO:0007669"/>
    <property type="project" value="UniProtKB-KW"/>
</dbReference>
<dbReference type="Proteomes" id="UP000001887">
    <property type="component" value="Chromosome"/>
</dbReference>
<keyword evidence="5" id="KW-1185">Reference proteome</keyword>
<evidence type="ECO:0000256" key="1">
    <source>
        <dbReference type="ARBA" id="ARBA00022676"/>
    </source>
</evidence>